<evidence type="ECO:0000256" key="2">
    <source>
        <dbReference type="ARBA" id="ARBA00022908"/>
    </source>
</evidence>
<keyword evidence="2" id="KW-0229">DNA integration</keyword>
<evidence type="ECO:0000256" key="3">
    <source>
        <dbReference type="ARBA" id="ARBA00023125"/>
    </source>
</evidence>
<dbReference type="Gene3D" id="1.10.443.10">
    <property type="entry name" value="Intergrase catalytic core"/>
    <property type="match status" value="1"/>
</dbReference>
<reference evidence="7 8" key="1">
    <citation type="submission" date="2021-03" db="EMBL/GenBank/DDBJ databases">
        <title>Enterococcal diversity collection.</title>
        <authorList>
            <person name="Gilmore M.S."/>
            <person name="Schwartzman J."/>
            <person name="Van Tyne D."/>
            <person name="Martin M."/>
            <person name="Earl A.M."/>
            <person name="Manson A.L."/>
            <person name="Straub T."/>
            <person name="Salamzade R."/>
            <person name="Saavedra J."/>
            <person name="Lebreton F."/>
            <person name="Prichula J."/>
            <person name="Schaufler K."/>
            <person name="Gaca A."/>
            <person name="Sgardioli B."/>
            <person name="Wagenaar J."/>
            <person name="Strong T."/>
        </authorList>
    </citation>
    <scope>NUCLEOTIDE SEQUENCE [LARGE SCALE GENOMIC DNA]</scope>
    <source>
        <strain evidence="7 8">MJM12</strain>
    </source>
</reference>
<dbReference type="Pfam" id="PF14659">
    <property type="entry name" value="Phage_int_SAM_3"/>
    <property type="match status" value="1"/>
</dbReference>
<evidence type="ECO:0000313" key="8">
    <source>
        <dbReference type="Proteomes" id="UP000664256"/>
    </source>
</evidence>
<dbReference type="RefSeq" id="WP_161999039.1">
    <property type="nucleotide sequence ID" value="NZ_JAFLVT010000008.1"/>
</dbReference>
<keyword evidence="8" id="KW-1185">Reference proteome</keyword>
<dbReference type="Gene3D" id="1.10.150.130">
    <property type="match status" value="1"/>
</dbReference>
<sequence length="413" mass="48210">MDISKKIQEYRTKKGDKRYICRNIYIGKYSNGLQKVTDIRGKNKAEVKSKYNHMVYEFDPEAWKEKATESEVVTFNDLYQLWYPQYLKGVKESTGRGTRKRIEQHILPDLKDMKLEDISVLSLQNYYDKFMEVNGTKYYHQILQIVSKIIRYGVSIGLLEQDPTEYVIKPKVEKKKKERLYLSKEELKRFFSYLDNLDDRYINEVQKILFRVLAQSGLRIGECTALLWSDIDFQKKTISVTKSFTYSNSGWKLGTPKNVASNRVITMDENTMKRLMVFKNIQEDYLETLGMSQLDEGFIFLSRNGNVLHHASIYDMLKRIVVHAELPDINIHSLRHTHATLLFESGASAKQVQTRLGHSSVKTTLDTYTHVGEDMSQKTVDTLMDYLDSKPTKVKTKVNPISRKKEQKNHPKP</sequence>
<dbReference type="InterPro" id="IPR002104">
    <property type="entry name" value="Integrase_catalytic"/>
</dbReference>
<comment type="caution">
    <text evidence="7">The sequence shown here is derived from an EMBL/GenBank/DDBJ whole genome shotgun (WGS) entry which is preliminary data.</text>
</comment>
<dbReference type="CDD" id="cd01189">
    <property type="entry name" value="INT_ICEBs1_C_like"/>
    <property type="match status" value="1"/>
</dbReference>
<dbReference type="Pfam" id="PF00589">
    <property type="entry name" value="Phage_integrase"/>
    <property type="match status" value="1"/>
</dbReference>
<dbReference type="InterPro" id="IPR050090">
    <property type="entry name" value="Tyrosine_recombinase_XerCD"/>
</dbReference>
<dbReference type="Proteomes" id="UP000664256">
    <property type="component" value="Unassembled WGS sequence"/>
</dbReference>
<dbReference type="PROSITE" id="PS51898">
    <property type="entry name" value="TYR_RECOMBINASE"/>
    <property type="match status" value="1"/>
</dbReference>
<gene>
    <name evidence="7" type="ORF">JZO76_07525</name>
</gene>
<evidence type="ECO:0000256" key="4">
    <source>
        <dbReference type="ARBA" id="ARBA00023172"/>
    </source>
</evidence>
<keyword evidence="3" id="KW-0238">DNA-binding</keyword>
<name>A0ABS3H8K9_9ENTE</name>
<dbReference type="InterPro" id="IPR011010">
    <property type="entry name" value="DNA_brk_join_enz"/>
</dbReference>
<evidence type="ECO:0000259" key="6">
    <source>
        <dbReference type="PROSITE" id="PS51898"/>
    </source>
</evidence>
<dbReference type="InterPro" id="IPR013762">
    <property type="entry name" value="Integrase-like_cat_sf"/>
</dbReference>
<evidence type="ECO:0000256" key="5">
    <source>
        <dbReference type="SAM" id="MobiDB-lite"/>
    </source>
</evidence>
<dbReference type="SUPFAM" id="SSF56349">
    <property type="entry name" value="DNA breaking-rejoining enzymes"/>
    <property type="match status" value="1"/>
</dbReference>
<dbReference type="EMBL" id="JAFLVT010000008">
    <property type="protein sequence ID" value="MBO0449387.1"/>
    <property type="molecule type" value="Genomic_DNA"/>
</dbReference>
<organism evidence="7 8">
    <name type="scientific">Candidatus Enterococcus myersii</name>
    <dbReference type="NCBI Taxonomy" id="2815322"/>
    <lineage>
        <taxon>Bacteria</taxon>
        <taxon>Bacillati</taxon>
        <taxon>Bacillota</taxon>
        <taxon>Bacilli</taxon>
        <taxon>Lactobacillales</taxon>
        <taxon>Enterococcaceae</taxon>
        <taxon>Enterococcus</taxon>
    </lineage>
</organism>
<dbReference type="InterPro" id="IPR010998">
    <property type="entry name" value="Integrase_recombinase_N"/>
</dbReference>
<evidence type="ECO:0000256" key="1">
    <source>
        <dbReference type="ARBA" id="ARBA00008857"/>
    </source>
</evidence>
<dbReference type="InterPro" id="IPR004107">
    <property type="entry name" value="Integrase_SAM-like_N"/>
</dbReference>
<evidence type="ECO:0000313" key="7">
    <source>
        <dbReference type="EMBL" id="MBO0449387.1"/>
    </source>
</evidence>
<dbReference type="PANTHER" id="PTHR30349">
    <property type="entry name" value="PHAGE INTEGRASE-RELATED"/>
    <property type="match status" value="1"/>
</dbReference>
<dbReference type="PANTHER" id="PTHR30349:SF64">
    <property type="entry name" value="PROPHAGE INTEGRASE INTD-RELATED"/>
    <property type="match status" value="1"/>
</dbReference>
<feature type="domain" description="Tyr recombinase" evidence="6">
    <location>
        <begin position="177"/>
        <end position="381"/>
    </location>
</feature>
<feature type="region of interest" description="Disordered" evidence="5">
    <location>
        <begin position="394"/>
        <end position="413"/>
    </location>
</feature>
<protein>
    <submittedName>
        <fullName evidence="7">Site-specific integrase</fullName>
    </submittedName>
</protein>
<keyword evidence="4" id="KW-0233">DNA recombination</keyword>
<proteinExistence type="inferred from homology"/>
<comment type="similarity">
    <text evidence="1">Belongs to the 'phage' integrase family.</text>
</comment>
<accession>A0ABS3H8K9</accession>